<reference evidence="7 8" key="1">
    <citation type="submission" date="2015-03" db="EMBL/GenBank/DDBJ databases">
        <title>Genome assembly of Sandaracinus amylolyticus DSM 53668.</title>
        <authorList>
            <person name="Sharma G."/>
            <person name="Subramanian S."/>
        </authorList>
    </citation>
    <scope>NUCLEOTIDE SEQUENCE [LARGE SCALE GENOMIC DNA]</scope>
    <source>
        <strain evidence="7 8">DSM 53668</strain>
    </source>
</reference>
<dbReference type="SMART" id="SM00220">
    <property type="entry name" value="S_TKc"/>
    <property type="match status" value="1"/>
</dbReference>
<evidence type="ECO:0000313" key="8">
    <source>
        <dbReference type="Proteomes" id="UP000034883"/>
    </source>
</evidence>
<dbReference type="InterPro" id="IPR011009">
    <property type="entry name" value="Kinase-like_dom_sf"/>
</dbReference>
<name>A0A0F6W090_9BACT</name>
<dbReference type="OrthoDB" id="9801841at2"/>
<dbReference type="Gene3D" id="1.10.510.10">
    <property type="entry name" value="Transferase(Phosphotransferase) domain 1"/>
    <property type="match status" value="1"/>
</dbReference>
<evidence type="ECO:0000256" key="2">
    <source>
        <dbReference type="ARBA" id="ARBA00022741"/>
    </source>
</evidence>
<dbReference type="InterPro" id="IPR000719">
    <property type="entry name" value="Prot_kinase_dom"/>
</dbReference>
<keyword evidence="4 5" id="KW-0067">ATP-binding</keyword>
<dbReference type="InterPro" id="IPR008271">
    <property type="entry name" value="Ser/Thr_kinase_AS"/>
</dbReference>
<protein>
    <submittedName>
        <fullName evidence="7">Serine/threonine-protein kinase PknB</fullName>
    </submittedName>
</protein>
<dbReference type="PROSITE" id="PS00108">
    <property type="entry name" value="PROTEIN_KINASE_ST"/>
    <property type="match status" value="1"/>
</dbReference>
<keyword evidence="3 7" id="KW-0418">Kinase</keyword>
<dbReference type="PANTHER" id="PTHR43289">
    <property type="entry name" value="MITOGEN-ACTIVATED PROTEIN KINASE KINASE KINASE 20-RELATED"/>
    <property type="match status" value="1"/>
</dbReference>
<accession>A0A0F6W090</accession>
<organism evidence="7 8">
    <name type="scientific">Sandaracinus amylolyticus</name>
    <dbReference type="NCBI Taxonomy" id="927083"/>
    <lineage>
        <taxon>Bacteria</taxon>
        <taxon>Pseudomonadati</taxon>
        <taxon>Myxococcota</taxon>
        <taxon>Polyangia</taxon>
        <taxon>Polyangiales</taxon>
        <taxon>Sandaracinaceae</taxon>
        <taxon>Sandaracinus</taxon>
    </lineage>
</organism>
<keyword evidence="2 5" id="KW-0547">Nucleotide-binding</keyword>
<dbReference type="Pfam" id="PF00069">
    <property type="entry name" value="Pkinase"/>
    <property type="match status" value="1"/>
</dbReference>
<evidence type="ECO:0000259" key="6">
    <source>
        <dbReference type="PROSITE" id="PS50011"/>
    </source>
</evidence>
<dbReference type="PROSITE" id="PS00107">
    <property type="entry name" value="PROTEIN_KINASE_ATP"/>
    <property type="match status" value="1"/>
</dbReference>
<dbReference type="CDD" id="cd14014">
    <property type="entry name" value="STKc_PknB_like"/>
    <property type="match status" value="1"/>
</dbReference>
<evidence type="ECO:0000256" key="5">
    <source>
        <dbReference type="PROSITE-ProRule" id="PRU10141"/>
    </source>
</evidence>
<dbReference type="STRING" id="927083.DB32_001285"/>
<dbReference type="RefSeq" id="WP_053231512.1">
    <property type="nucleotide sequence ID" value="NZ_CP011125.1"/>
</dbReference>
<keyword evidence="8" id="KW-1185">Reference proteome</keyword>
<dbReference type="PROSITE" id="PS50011">
    <property type="entry name" value="PROTEIN_KINASE_DOM"/>
    <property type="match status" value="1"/>
</dbReference>
<dbReference type="SUPFAM" id="SSF56112">
    <property type="entry name" value="Protein kinase-like (PK-like)"/>
    <property type="match status" value="1"/>
</dbReference>
<dbReference type="GO" id="GO:0004674">
    <property type="term" value="F:protein serine/threonine kinase activity"/>
    <property type="evidence" value="ECO:0007669"/>
    <property type="project" value="TreeGrafter"/>
</dbReference>
<proteinExistence type="predicted"/>
<gene>
    <name evidence="7" type="ORF">DB32_001285</name>
</gene>
<dbReference type="AlphaFoldDB" id="A0A0F6W090"/>
<dbReference type="EMBL" id="CP011125">
    <property type="protein sequence ID" value="AKF04136.1"/>
    <property type="molecule type" value="Genomic_DNA"/>
</dbReference>
<feature type="domain" description="Protein kinase" evidence="6">
    <location>
        <begin position="155"/>
        <end position="435"/>
    </location>
</feature>
<dbReference type="Proteomes" id="UP000034883">
    <property type="component" value="Chromosome"/>
</dbReference>
<dbReference type="KEGG" id="samy:DB32_001285"/>
<evidence type="ECO:0000256" key="3">
    <source>
        <dbReference type="ARBA" id="ARBA00022777"/>
    </source>
</evidence>
<evidence type="ECO:0000256" key="4">
    <source>
        <dbReference type="ARBA" id="ARBA00022840"/>
    </source>
</evidence>
<evidence type="ECO:0000256" key="1">
    <source>
        <dbReference type="ARBA" id="ARBA00022679"/>
    </source>
</evidence>
<evidence type="ECO:0000313" key="7">
    <source>
        <dbReference type="EMBL" id="AKF04136.1"/>
    </source>
</evidence>
<dbReference type="Gene3D" id="3.30.200.20">
    <property type="entry name" value="Phosphorylase Kinase, domain 1"/>
    <property type="match status" value="1"/>
</dbReference>
<dbReference type="PANTHER" id="PTHR43289:SF6">
    <property type="entry name" value="SERINE_THREONINE-PROTEIN KINASE NEKL-3"/>
    <property type="match status" value="1"/>
</dbReference>
<sequence length="437" mass="47368">MHEAITALDALSAVDVADLLLLAIVRRDAHAVTIEPGARRHEVRYEPSYARAITVDGALGDAIVARLALVAELPLGGSESRVGRIRVRLRDGRAEPLVRGPGTEPPAIDVLLVTRVTARGLAAELRRIGDLDERDVEDVSEASADERAPARAGRYRLLDEIGRGGMGTVHRARHLVLDKHVAIKLLLPGAASDPMLAAQFVVEAKAAARARHRGIVDVLDFGRLADGRSFIVMELVEAPTLDERLHAAPIEPRRALIIARRIAAALGAAHAQGVVHRDLKPSNVFVDDDDHVKIGDFGLAAIVDASFEPARTGEGPRSDLIIGTAAYMAPEQVRGEAADRRSDLYSLGCVLFEMLTGRAPFAGLPVARLLEAQLEAPVPRIVRPGGTPVPDGIQAIVDRAMAKRREERYQSAREMIVDLRRAARAASRADWRRWLPR</sequence>
<keyword evidence="1" id="KW-0808">Transferase</keyword>
<feature type="binding site" evidence="5">
    <location>
        <position position="184"/>
    </location>
    <ligand>
        <name>ATP</name>
        <dbReference type="ChEBI" id="CHEBI:30616"/>
    </ligand>
</feature>
<dbReference type="GO" id="GO:0005524">
    <property type="term" value="F:ATP binding"/>
    <property type="evidence" value="ECO:0007669"/>
    <property type="project" value="UniProtKB-UniRule"/>
</dbReference>
<dbReference type="InterPro" id="IPR017441">
    <property type="entry name" value="Protein_kinase_ATP_BS"/>
</dbReference>